<proteinExistence type="predicted"/>
<name>I9NXY1_9FIRM</name>
<dbReference type="HOGENOM" id="CLU_2570743_0_0_9"/>
<dbReference type="Proteomes" id="UP000005361">
    <property type="component" value="Chromosome"/>
</dbReference>
<reference evidence="2" key="2">
    <citation type="submission" date="2015-02" db="EMBL/GenBank/DDBJ databases">
        <title>Complete Genome Sequence of Pelosinus fermentans JBW45.</title>
        <authorList>
            <person name="De Leon K.B."/>
            <person name="Utturkar S.M."/>
            <person name="Camilleri L.B."/>
            <person name="Arkin A.P."/>
            <person name="Fields M.W."/>
            <person name="Brown S.D."/>
            <person name="Wall J.D."/>
        </authorList>
    </citation>
    <scope>NUCLEOTIDE SEQUENCE [LARGE SCALE GENOMIC DNA]</scope>
    <source>
        <strain evidence="2">JBW45</strain>
    </source>
</reference>
<dbReference type="KEGG" id="pft:JBW_01614"/>
<dbReference type="AlphaFoldDB" id="I9NXY1"/>
<dbReference type="EMBL" id="CP010978">
    <property type="protein sequence ID" value="AJQ26964.1"/>
    <property type="molecule type" value="Genomic_DNA"/>
</dbReference>
<gene>
    <name evidence="1" type="ORF">JBW_01614</name>
</gene>
<evidence type="ECO:0000313" key="1">
    <source>
        <dbReference type="EMBL" id="AJQ26964.1"/>
    </source>
</evidence>
<protein>
    <submittedName>
        <fullName evidence="1">Uncharacterized protein</fullName>
    </submittedName>
</protein>
<evidence type="ECO:0000313" key="2">
    <source>
        <dbReference type="Proteomes" id="UP000005361"/>
    </source>
</evidence>
<reference evidence="1 2" key="1">
    <citation type="journal article" date="2015" name="Genome Announc.">
        <title>Complete Genome Sequence of Pelosinus fermentans JBW45, a Member of a Remarkably Competitive Group of Negativicutes in the Firmicutes Phylum.</title>
        <authorList>
            <person name="De Leon K.B."/>
            <person name="Utturkar S.M."/>
            <person name="Camilleri L.B."/>
            <person name="Elias D.A."/>
            <person name="Arkin A.P."/>
            <person name="Fields M.W."/>
            <person name="Brown S.D."/>
            <person name="Wall J.D."/>
        </authorList>
    </citation>
    <scope>NUCLEOTIDE SEQUENCE [LARGE SCALE GENOMIC DNA]</scope>
    <source>
        <strain evidence="1 2">JBW45</strain>
    </source>
</reference>
<dbReference type="RefSeq" id="WP_007952656.1">
    <property type="nucleotide sequence ID" value="NZ_CP010978.1"/>
</dbReference>
<accession>I9NXY1</accession>
<organism evidence="1 2">
    <name type="scientific">Pelosinus fermentans JBW45</name>
    <dbReference type="NCBI Taxonomy" id="1192197"/>
    <lineage>
        <taxon>Bacteria</taxon>
        <taxon>Bacillati</taxon>
        <taxon>Bacillota</taxon>
        <taxon>Negativicutes</taxon>
        <taxon>Selenomonadales</taxon>
        <taxon>Sporomusaceae</taxon>
        <taxon>Pelosinus</taxon>
    </lineage>
</organism>
<dbReference type="OrthoDB" id="1683146at2"/>
<sequence length="81" mass="9458">MFKTYRTTNETIMGEEAESADIKLTLITDVDGNEYVMIKTQEEKAIYNLSLIGHVTEIVQDVSFEEFRKIIYARLDKLKQH</sequence>